<comment type="subcellular location">
    <subcellularLocation>
        <location evidence="1">Membrane</location>
        <topology evidence="1">Multi-pass membrane protein</topology>
    </subcellularLocation>
</comment>
<keyword evidence="2 5" id="KW-0812">Transmembrane</keyword>
<dbReference type="InterPro" id="IPR000832">
    <property type="entry name" value="GPCR_2_secretin-like"/>
</dbReference>
<name>A0A1Y2D3Q0_9FUNG</name>
<dbReference type="Proteomes" id="UP000193642">
    <property type="component" value="Unassembled WGS sequence"/>
</dbReference>
<dbReference type="PANTHER" id="PTHR23112">
    <property type="entry name" value="G PROTEIN-COUPLED RECEPTOR 157-RELATED"/>
    <property type="match status" value="1"/>
</dbReference>
<dbReference type="PROSITE" id="PS50261">
    <property type="entry name" value="G_PROTEIN_RECEP_F2_4"/>
    <property type="match status" value="1"/>
</dbReference>
<dbReference type="InterPro" id="IPR017981">
    <property type="entry name" value="GPCR_2-like_7TM"/>
</dbReference>
<keyword evidence="4 5" id="KW-0472">Membrane</keyword>
<evidence type="ECO:0000313" key="8">
    <source>
        <dbReference type="Proteomes" id="UP000193642"/>
    </source>
</evidence>
<dbReference type="PANTHER" id="PTHR23112:SF0">
    <property type="entry name" value="TRANSMEMBRANE PROTEIN 116"/>
    <property type="match status" value="1"/>
</dbReference>
<dbReference type="GO" id="GO:0004930">
    <property type="term" value="F:G protein-coupled receptor activity"/>
    <property type="evidence" value="ECO:0007669"/>
    <property type="project" value="InterPro"/>
</dbReference>
<keyword evidence="3 5" id="KW-1133">Transmembrane helix</keyword>
<feature type="transmembrane region" description="Helical" evidence="5">
    <location>
        <begin position="45"/>
        <end position="63"/>
    </location>
</feature>
<evidence type="ECO:0000259" key="6">
    <source>
        <dbReference type="PROSITE" id="PS50261"/>
    </source>
</evidence>
<keyword evidence="8" id="KW-1185">Reference proteome</keyword>
<feature type="transmembrane region" description="Helical" evidence="5">
    <location>
        <begin position="14"/>
        <end position="33"/>
    </location>
</feature>
<evidence type="ECO:0000256" key="1">
    <source>
        <dbReference type="ARBA" id="ARBA00004141"/>
    </source>
</evidence>
<dbReference type="Gene3D" id="1.20.1070.10">
    <property type="entry name" value="Rhodopsin 7-helix transmembrane proteins"/>
    <property type="match status" value="1"/>
</dbReference>
<feature type="transmembrane region" description="Helical" evidence="5">
    <location>
        <begin position="309"/>
        <end position="325"/>
    </location>
</feature>
<dbReference type="AlphaFoldDB" id="A0A1Y2D3Q0"/>
<proteinExistence type="predicted"/>
<feature type="domain" description="G-protein coupled receptors family 2 profile 2" evidence="6">
    <location>
        <begin position="11"/>
        <end position="187"/>
    </location>
</feature>
<dbReference type="GO" id="GO:0005886">
    <property type="term" value="C:plasma membrane"/>
    <property type="evidence" value="ECO:0007669"/>
    <property type="project" value="TreeGrafter"/>
</dbReference>
<evidence type="ECO:0000256" key="2">
    <source>
        <dbReference type="ARBA" id="ARBA00022692"/>
    </source>
</evidence>
<organism evidence="7 8">
    <name type="scientific">Rhizoclosmatium globosum</name>
    <dbReference type="NCBI Taxonomy" id="329046"/>
    <lineage>
        <taxon>Eukaryota</taxon>
        <taxon>Fungi</taxon>
        <taxon>Fungi incertae sedis</taxon>
        <taxon>Chytridiomycota</taxon>
        <taxon>Chytridiomycota incertae sedis</taxon>
        <taxon>Chytridiomycetes</taxon>
        <taxon>Chytridiales</taxon>
        <taxon>Chytriomycetaceae</taxon>
        <taxon>Rhizoclosmatium</taxon>
    </lineage>
</organism>
<sequence>MSLTPNQRQTIQTIFRTLGSISLASNLGLVFCVTFNKRFHKPISYLQTCLAWCEIVQSIIYLIGPSPNDPLLCTIVGGVAQFTFNAVTFWSFCISLYCYITVHYRPMVANRYWVFFHLYSWGLAALSVIIMFWVGGWNIVGDATFECWISSERKDLRVWLFYVQLWVHFFLLMLLFIGIFRKIQRVREAGIETRIAPKVNELEARAEVPDIEELKACDSRRNTLSHGKNLVVLLNDSTAATRNNSRMGSVVDFKVLDISQDLQLTGETQKPAQGSSSSRRGSGLSVLFPLSRRTTITTIGKKRVVHFKLILRATMIGFGFLVTWIPPTILRVWDLTGHSKVPHWLLIWTAVCFATSGLWNSGVFYLTWYWEDIISFFQSLIQKLYPTSK</sequence>
<dbReference type="GO" id="GO:0007189">
    <property type="term" value="P:adenylate cyclase-activating G protein-coupled receptor signaling pathway"/>
    <property type="evidence" value="ECO:0007669"/>
    <property type="project" value="TreeGrafter"/>
</dbReference>
<evidence type="ECO:0000256" key="4">
    <source>
        <dbReference type="ARBA" id="ARBA00023136"/>
    </source>
</evidence>
<dbReference type="SUPFAM" id="SSF81321">
    <property type="entry name" value="Family A G protein-coupled receptor-like"/>
    <property type="match status" value="1"/>
</dbReference>
<keyword evidence="7" id="KW-0675">Receptor</keyword>
<evidence type="ECO:0000313" key="7">
    <source>
        <dbReference type="EMBL" id="ORY53919.1"/>
    </source>
</evidence>
<dbReference type="Pfam" id="PF00002">
    <property type="entry name" value="7tm_2"/>
    <property type="match status" value="1"/>
</dbReference>
<feature type="transmembrane region" description="Helical" evidence="5">
    <location>
        <begin position="75"/>
        <end position="100"/>
    </location>
</feature>
<reference evidence="7 8" key="1">
    <citation type="submission" date="2016-07" db="EMBL/GenBank/DDBJ databases">
        <title>Pervasive Adenine N6-methylation of Active Genes in Fungi.</title>
        <authorList>
            <consortium name="DOE Joint Genome Institute"/>
            <person name="Mondo S.J."/>
            <person name="Dannebaum R.O."/>
            <person name="Kuo R.C."/>
            <person name="Labutti K."/>
            <person name="Haridas S."/>
            <person name="Kuo A."/>
            <person name="Salamov A."/>
            <person name="Ahrendt S.R."/>
            <person name="Lipzen A."/>
            <person name="Sullivan W."/>
            <person name="Andreopoulos W.B."/>
            <person name="Clum A."/>
            <person name="Lindquist E."/>
            <person name="Daum C."/>
            <person name="Ramamoorthy G.K."/>
            <person name="Gryganskyi A."/>
            <person name="Culley D."/>
            <person name="Magnuson J.K."/>
            <person name="James T.Y."/>
            <person name="O'Malley M.A."/>
            <person name="Stajich J.E."/>
            <person name="Spatafora J.W."/>
            <person name="Visel A."/>
            <person name="Grigoriev I.V."/>
        </authorList>
    </citation>
    <scope>NUCLEOTIDE SEQUENCE [LARGE SCALE GENOMIC DNA]</scope>
    <source>
        <strain evidence="7 8">JEL800</strain>
    </source>
</reference>
<evidence type="ECO:0000256" key="5">
    <source>
        <dbReference type="SAM" id="Phobius"/>
    </source>
</evidence>
<feature type="transmembrane region" description="Helical" evidence="5">
    <location>
        <begin position="345"/>
        <end position="370"/>
    </location>
</feature>
<feature type="transmembrane region" description="Helical" evidence="5">
    <location>
        <begin position="159"/>
        <end position="180"/>
    </location>
</feature>
<dbReference type="GO" id="GO:0007166">
    <property type="term" value="P:cell surface receptor signaling pathway"/>
    <property type="evidence" value="ECO:0007669"/>
    <property type="project" value="InterPro"/>
</dbReference>
<evidence type="ECO:0000256" key="3">
    <source>
        <dbReference type="ARBA" id="ARBA00022989"/>
    </source>
</evidence>
<dbReference type="OrthoDB" id="18453at2759"/>
<protein>
    <submittedName>
        <fullName evidence="7">Family A G protein-coupled receptor-like protein</fullName>
    </submittedName>
</protein>
<dbReference type="EMBL" id="MCGO01000001">
    <property type="protein sequence ID" value="ORY53919.1"/>
    <property type="molecule type" value="Genomic_DNA"/>
</dbReference>
<gene>
    <name evidence="7" type="ORF">BCR33DRAFT_732688</name>
</gene>
<accession>A0A1Y2D3Q0</accession>
<feature type="transmembrane region" description="Helical" evidence="5">
    <location>
        <begin position="112"/>
        <end position="139"/>
    </location>
</feature>
<comment type="caution">
    <text evidence="7">The sequence shown here is derived from an EMBL/GenBank/DDBJ whole genome shotgun (WGS) entry which is preliminary data.</text>
</comment>